<reference evidence="3" key="1">
    <citation type="journal article" date="2019" name="Int. J. Syst. Evol. Microbiol.">
        <title>The Global Catalogue of Microorganisms (GCM) 10K type strain sequencing project: providing services to taxonomists for standard genome sequencing and annotation.</title>
        <authorList>
            <consortium name="The Broad Institute Genomics Platform"/>
            <consortium name="The Broad Institute Genome Sequencing Center for Infectious Disease"/>
            <person name="Wu L."/>
            <person name="Ma J."/>
        </authorList>
    </citation>
    <scope>NUCLEOTIDE SEQUENCE [LARGE SCALE GENOMIC DNA]</scope>
    <source>
        <strain evidence="3">JCM 17924</strain>
    </source>
</reference>
<evidence type="ECO:0000313" key="2">
    <source>
        <dbReference type="EMBL" id="GAA4391869.1"/>
    </source>
</evidence>
<accession>A0ABP8JJT0</accession>
<sequence length="277" mass="30919">MALANAGSGAVNPALDPTPTDPIVAAPNPYAFLAKPTADEDDILAAEVHRILSGGNPTADSPYDRREVRLAVLQARRDQQSEVDRYNADAERKATVENEAFARQQYFDDLDALYKFGGSNEEYLVPFPKWPVLTDPDTDEKYSLLPEVFTKLARHQNLPGEGVYSVEPMKLVDRYQRTYIPIPTQLRATYQGGHIPLDGDYGFTWEGDRVYYVWSRGTTPPPDAQVLLKVIIRATRDTLGEPGLRKLMQTDIVAKAVALLQRRTPEDKTNDNNANQG</sequence>
<comment type="caution">
    <text evidence="2">The sequence shown here is derived from an EMBL/GenBank/DDBJ whole genome shotgun (WGS) entry which is preliminary data.</text>
</comment>
<keyword evidence="3" id="KW-1185">Reference proteome</keyword>
<organism evidence="2 3">
    <name type="scientific">Hymenobacter koreensis</name>
    <dbReference type="NCBI Taxonomy" id="1084523"/>
    <lineage>
        <taxon>Bacteria</taxon>
        <taxon>Pseudomonadati</taxon>
        <taxon>Bacteroidota</taxon>
        <taxon>Cytophagia</taxon>
        <taxon>Cytophagales</taxon>
        <taxon>Hymenobacteraceae</taxon>
        <taxon>Hymenobacter</taxon>
    </lineage>
</organism>
<gene>
    <name evidence="2" type="ORF">GCM10023186_41670</name>
</gene>
<evidence type="ECO:0000313" key="3">
    <source>
        <dbReference type="Proteomes" id="UP001500454"/>
    </source>
</evidence>
<evidence type="ECO:0000256" key="1">
    <source>
        <dbReference type="SAM" id="MobiDB-lite"/>
    </source>
</evidence>
<dbReference type="RefSeq" id="WP_345227382.1">
    <property type="nucleotide sequence ID" value="NZ_BAABHA010000015.1"/>
</dbReference>
<protein>
    <submittedName>
        <fullName evidence="2">Uncharacterized protein</fullName>
    </submittedName>
</protein>
<feature type="region of interest" description="Disordered" evidence="1">
    <location>
        <begin position="1"/>
        <end position="20"/>
    </location>
</feature>
<dbReference type="Proteomes" id="UP001500454">
    <property type="component" value="Unassembled WGS sequence"/>
</dbReference>
<proteinExistence type="predicted"/>
<name>A0ABP8JJT0_9BACT</name>
<dbReference type="EMBL" id="BAABHA010000015">
    <property type="protein sequence ID" value="GAA4391869.1"/>
    <property type="molecule type" value="Genomic_DNA"/>
</dbReference>